<dbReference type="PROSITE" id="PS50883">
    <property type="entry name" value="EAL"/>
    <property type="match status" value="1"/>
</dbReference>
<dbReference type="Gene3D" id="3.30.70.270">
    <property type="match status" value="1"/>
</dbReference>
<feature type="domain" description="HAMP" evidence="5">
    <location>
        <begin position="200"/>
        <end position="253"/>
    </location>
</feature>
<dbReference type="PROSITE" id="PS50113">
    <property type="entry name" value="PAC"/>
    <property type="match status" value="1"/>
</dbReference>
<dbReference type="Gene3D" id="3.30.450.20">
    <property type="entry name" value="PAS domain"/>
    <property type="match status" value="1"/>
</dbReference>
<dbReference type="Pfam" id="PF13426">
    <property type="entry name" value="PAS_9"/>
    <property type="match status" value="1"/>
</dbReference>
<dbReference type="SMART" id="SM00052">
    <property type="entry name" value="EAL"/>
    <property type="match status" value="1"/>
</dbReference>
<feature type="domain" description="PAS" evidence="2">
    <location>
        <begin position="254"/>
        <end position="300"/>
    </location>
</feature>
<dbReference type="CDD" id="cd00130">
    <property type="entry name" value="PAS"/>
    <property type="match status" value="1"/>
</dbReference>
<organism evidence="7 8">
    <name type="scientific">Tepidiphilus thermophilus</name>
    <dbReference type="NCBI Taxonomy" id="876478"/>
    <lineage>
        <taxon>Bacteria</taxon>
        <taxon>Pseudomonadati</taxon>
        <taxon>Pseudomonadota</taxon>
        <taxon>Hydrogenophilia</taxon>
        <taxon>Hydrogenophilales</taxon>
        <taxon>Hydrogenophilaceae</taxon>
        <taxon>Tepidiphilus</taxon>
    </lineage>
</organism>
<dbReference type="PANTHER" id="PTHR44757">
    <property type="entry name" value="DIGUANYLATE CYCLASE DGCP"/>
    <property type="match status" value="1"/>
</dbReference>
<dbReference type="Pfam" id="PF00563">
    <property type="entry name" value="EAL"/>
    <property type="match status" value="1"/>
</dbReference>
<sequence>MQPPFRLSLALRLAAIFLGLILIVLAAESWLAWRNARERTLADAQEHLLGLAATLVRAAERRWSERPDEVRADIEFQATSPGHRATLLTDGQGRILAAHRRDWEGLSLPDVLPNLSLPLPPPALDALRWQIQGDAMLLAVPWMLPETADTAQGTPLGWMILSYDFHTLLAQRLAEHRRALAWHAALPVVVMLLLGLYIHYRGARPLETLTRALRAVASPGGYRPPELGGAIPEVRALGEAIAQTMAALARQQERLRQLDVAIDASPAQLIITDTQPAILYVNRAFTEVTGYRPDEVLGKNPRILQSGKTPRETYLDLWTHLKNGRRWSGEFINRRKDGSEYAEFATIAPVFDEARQITHYIAVKFDLTEQRRITERLSHLLTHDPLTGLANRSLLLERIALRLEQGKNAGQNFALVLFDLDGFSEVNERYGTHTGDELLKEIGRTLKYTLTACDTLARLEADEFAVLTDAQPDATEAGNFGWQLARTLSHLLEQDVRTRFAERHPIERLTAAAGIAVFPDDFADAEEILAAAALALQQARISRQPAAVRVYESLSADLLARRSAIEEGLREALAGQGSHVLELHYQGQFDLQHRLCGAEALLRFSHATLGRIPPLECISVAERSELIFTLGSWIVGTALTEAMGWRRTTGWDGTLSVNISPFGLRDPHFAARILELLQQSGHPADRLLFEITESSALDHLEEAERVMRRVAAAGIRWSLDDFGTGFCGLHYLDRLPVAEIKIDPSFVQRAPGEARARHLINAMVEAAAAFSCRVVAEGVEDEAQERTLSAWPELLLQGWHLARPEPAEAFVRRLGRAIQG</sequence>
<dbReference type="NCBIfam" id="TIGR00229">
    <property type="entry name" value="sensory_box"/>
    <property type="match status" value="1"/>
</dbReference>
<dbReference type="PANTHER" id="PTHR44757:SF2">
    <property type="entry name" value="BIOFILM ARCHITECTURE MAINTENANCE PROTEIN MBAA"/>
    <property type="match status" value="1"/>
</dbReference>
<dbReference type="RefSeq" id="WP_055422441.1">
    <property type="nucleotide sequence ID" value="NZ_CYHH01000001.1"/>
</dbReference>
<dbReference type="InterPro" id="IPR043128">
    <property type="entry name" value="Rev_trsase/Diguanyl_cyclase"/>
</dbReference>
<feature type="domain" description="EAL" evidence="4">
    <location>
        <begin position="562"/>
        <end position="818"/>
    </location>
</feature>
<dbReference type="InterPro" id="IPR003660">
    <property type="entry name" value="HAMP_dom"/>
</dbReference>
<evidence type="ECO:0000313" key="8">
    <source>
        <dbReference type="Proteomes" id="UP000182108"/>
    </source>
</evidence>
<dbReference type="InterPro" id="IPR001610">
    <property type="entry name" value="PAC"/>
</dbReference>
<evidence type="ECO:0000259" key="2">
    <source>
        <dbReference type="PROSITE" id="PS50112"/>
    </source>
</evidence>
<keyword evidence="1" id="KW-1133">Transmembrane helix</keyword>
<dbReference type="EMBL" id="CYHH01000001">
    <property type="protein sequence ID" value="CUB04705.1"/>
    <property type="molecule type" value="Genomic_DNA"/>
</dbReference>
<feature type="transmembrane region" description="Helical" evidence="1">
    <location>
        <begin position="12"/>
        <end position="33"/>
    </location>
</feature>
<dbReference type="PROSITE" id="PS50885">
    <property type="entry name" value="HAMP"/>
    <property type="match status" value="1"/>
</dbReference>
<reference evidence="8" key="1">
    <citation type="submission" date="2015-08" db="EMBL/GenBank/DDBJ databases">
        <authorList>
            <person name="Babu N.S."/>
            <person name="Beckwith C.J."/>
            <person name="Beseler K.G."/>
            <person name="Brison A."/>
            <person name="Carone J.V."/>
            <person name="Caskin T.P."/>
            <person name="Diamond M."/>
            <person name="Durham M.E."/>
            <person name="Foxe J.M."/>
            <person name="Go M."/>
            <person name="Henderson B.A."/>
            <person name="Jones I.B."/>
            <person name="McGettigan J.A."/>
            <person name="Micheletti S.J."/>
            <person name="Nasrallah M.E."/>
            <person name="Ortiz D."/>
            <person name="Piller C.R."/>
            <person name="Privatt S.R."/>
            <person name="Schneider S.L."/>
            <person name="Sharp S."/>
            <person name="Smith T.C."/>
            <person name="Stanton J.D."/>
            <person name="Ullery H.E."/>
            <person name="Wilson R.J."/>
            <person name="Serrano M.G."/>
            <person name="Buck G."/>
            <person name="Lee V."/>
            <person name="Wang Y."/>
            <person name="Carvalho R."/>
            <person name="Voegtly L."/>
            <person name="Shi R."/>
            <person name="Duckworth R."/>
            <person name="Johnson A."/>
            <person name="Loviza R."/>
            <person name="Walstead R."/>
            <person name="Shah Z."/>
            <person name="Kiflezghi M."/>
            <person name="Wade K."/>
            <person name="Ball S.L."/>
            <person name="Bradley K.W."/>
            <person name="Asai D.J."/>
            <person name="Bowman C.A."/>
            <person name="Russell D.A."/>
            <person name="Pope W.H."/>
            <person name="Jacobs-Sera D."/>
            <person name="Hendrix R.W."/>
            <person name="Hatfull G.F."/>
        </authorList>
    </citation>
    <scope>NUCLEOTIDE SEQUENCE [LARGE SCALE GENOMIC DNA]</scope>
    <source>
        <strain evidence="8">JCM 19170</strain>
    </source>
</reference>
<dbReference type="PROSITE" id="PS50112">
    <property type="entry name" value="PAS"/>
    <property type="match status" value="1"/>
</dbReference>
<dbReference type="InterPro" id="IPR035965">
    <property type="entry name" value="PAS-like_dom_sf"/>
</dbReference>
<protein>
    <submittedName>
        <fullName evidence="7">PAS domain S-box/diguanylate cyclase (GGDEF) domain</fullName>
    </submittedName>
</protein>
<feature type="domain" description="PAC" evidence="3">
    <location>
        <begin position="325"/>
        <end position="379"/>
    </location>
</feature>
<dbReference type="SMART" id="SM00091">
    <property type="entry name" value="PAS"/>
    <property type="match status" value="1"/>
</dbReference>
<dbReference type="AlphaFoldDB" id="A0A0K6INL5"/>
<accession>A0A0K6INL5</accession>
<keyword evidence="8" id="KW-1185">Reference proteome</keyword>
<dbReference type="PROSITE" id="PS50887">
    <property type="entry name" value="GGDEF"/>
    <property type="match status" value="1"/>
</dbReference>
<evidence type="ECO:0000256" key="1">
    <source>
        <dbReference type="SAM" id="Phobius"/>
    </source>
</evidence>
<gene>
    <name evidence="7" type="ORF">Ga0061068_10139</name>
</gene>
<dbReference type="SUPFAM" id="SSF141868">
    <property type="entry name" value="EAL domain-like"/>
    <property type="match status" value="1"/>
</dbReference>
<name>A0A0K6INL5_9PROT</name>
<dbReference type="InterPro" id="IPR052155">
    <property type="entry name" value="Biofilm_reg_signaling"/>
</dbReference>
<dbReference type="SMART" id="SM00086">
    <property type="entry name" value="PAC"/>
    <property type="match status" value="1"/>
</dbReference>
<dbReference type="SUPFAM" id="SSF55073">
    <property type="entry name" value="Nucleotide cyclase"/>
    <property type="match status" value="1"/>
</dbReference>
<evidence type="ECO:0000259" key="5">
    <source>
        <dbReference type="PROSITE" id="PS50885"/>
    </source>
</evidence>
<dbReference type="SUPFAM" id="SSF55785">
    <property type="entry name" value="PYP-like sensor domain (PAS domain)"/>
    <property type="match status" value="1"/>
</dbReference>
<dbReference type="NCBIfam" id="TIGR00254">
    <property type="entry name" value="GGDEF"/>
    <property type="match status" value="1"/>
</dbReference>
<dbReference type="CDD" id="cd01948">
    <property type="entry name" value="EAL"/>
    <property type="match status" value="1"/>
</dbReference>
<dbReference type="InterPro" id="IPR001633">
    <property type="entry name" value="EAL_dom"/>
</dbReference>
<dbReference type="InterPro" id="IPR035919">
    <property type="entry name" value="EAL_sf"/>
</dbReference>
<dbReference type="SMART" id="SM00267">
    <property type="entry name" value="GGDEF"/>
    <property type="match status" value="1"/>
</dbReference>
<dbReference type="InterPro" id="IPR000160">
    <property type="entry name" value="GGDEF_dom"/>
</dbReference>
<feature type="domain" description="GGDEF" evidence="6">
    <location>
        <begin position="411"/>
        <end position="553"/>
    </location>
</feature>
<keyword evidence="1" id="KW-0812">Transmembrane</keyword>
<dbReference type="GO" id="GO:0016020">
    <property type="term" value="C:membrane"/>
    <property type="evidence" value="ECO:0007669"/>
    <property type="project" value="InterPro"/>
</dbReference>
<evidence type="ECO:0000313" key="7">
    <source>
        <dbReference type="EMBL" id="CUB04705.1"/>
    </source>
</evidence>
<evidence type="ECO:0000259" key="6">
    <source>
        <dbReference type="PROSITE" id="PS50887"/>
    </source>
</evidence>
<proteinExistence type="predicted"/>
<dbReference type="GO" id="GO:0007165">
    <property type="term" value="P:signal transduction"/>
    <property type="evidence" value="ECO:0007669"/>
    <property type="project" value="InterPro"/>
</dbReference>
<dbReference type="CDD" id="cd01949">
    <property type="entry name" value="GGDEF"/>
    <property type="match status" value="1"/>
</dbReference>
<feature type="transmembrane region" description="Helical" evidence="1">
    <location>
        <begin position="180"/>
        <end position="200"/>
    </location>
</feature>
<evidence type="ECO:0000259" key="3">
    <source>
        <dbReference type="PROSITE" id="PS50113"/>
    </source>
</evidence>
<evidence type="ECO:0000259" key="4">
    <source>
        <dbReference type="PROSITE" id="PS50883"/>
    </source>
</evidence>
<dbReference type="Proteomes" id="UP000182108">
    <property type="component" value="Unassembled WGS sequence"/>
</dbReference>
<dbReference type="InterPro" id="IPR029787">
    <property type="entry name" value="Nucleotide_cyclase"/>
</dbReference>
<dbReference type="Pfam" id="PF00990">
    <property type="entry name" value="GGDEF"/>
    <property type="match status" value="1"/>
</dbReference>
<dbReference type="Gene3D" id="3.20.20.450">
    <property type="entry name" value="EAL domain"/>
    <property type="match status" value="1"/>
</dbReference>
<dbReference type="InterPro" id="IPR000700">
    <property type="entry name" value="PAS-assoc_C"/>
</dbReference>
<dbReference type="InterPro" id="IPR000014">
    <property type="entry name" value="PAS"/>
</dbReference>
<keyword evidence="1" id="KW-0472">Membrane</keyword>